<dbReference type="AlphaFoldDB" id="Q3IBL9"/>
<dbReference type="InterPro" id="IPR023753">
    <property type="entry name" value="FAD/NAD-binding_dom"/>
</dbReference>
<dbReference type="InterPro" id="IPR017896">
    <property type="entry name" value="4Fe4S_Fe-S-bd"/>
</dbReference>
<accession>Q3IBL9</accession>
<evidence type="ECO:0000256" key="3">
    <source>
        <dbReference type="ARBA" id="ARBA00022485"/>
    </source>
</evidence>
<dbReference type="EMBL" id="CT025835">
    <property type="protein sequence ID" value="CAJ31161.1"/>
    <property type="molecule type" value="Genomic_DNA"/>
</dbReference>
<keyword evidence="6" id="KW-0560">Oxidoreductase</keyword>
<comment type="cofactor">
    <cofactor evidence="1">
        <name>FAD</name>
        <dbReference type="ChEBI" id="CHEBI:57692"/>
    </cofactor>
</comment>
<dbReference type="InterPro" id="IPR017900">
    <property type="entry name" value="4Fe4S_Fe_S_CS"/>
</dbReference>
<evidence type="ECO:0000256" key="1">
    <source>
        <dbReference type="ARBA" id="ARBA00001974"/>
    </source>
</evidence>
<dbReference type="GO" id="GO:0051539">
    <property type="term" value="F:4 iron, 4 sulfur cluster binding"/>
    <property type="evidence" value="ECO:0007669"/>
    <property type="project" value="UniProtKB-KW"/>
</dbReference>
<feature type="domain" description="4Fe-4S ferredoxin-type" evidence="10">
    <location>
        <begin position="533"/>
        <end position="562"/>
    </location>
</feature>
<evidence type="ECO:0000259" key="10">
    <source>
        <dbReference type="PROSITE" id="PS51379"/>
    </source>
</evidence>
<dbReference type="Pfam" id="PF07992">
    <property type="entry name" value="Pyr_redox_2"/>
    <property type="match status" value="1"/>
</dbReference>
<evidence type="ECO:0000313" key="11">
    <source>
        <dbReference type="EMBL" id="CAJ31161.1"/>
    </source>
</evidence>
<proteinExistence type="inferred from homology"/>
<name>Q3IBL9_9BACT</name>
<dbReference type="SUPFAM" id="SSF51905">
    <property type="entry name" value="FAD/NAD(P)-binding domain"/>
    <property type="match status" value="1"/>
</dbReference>
<keyword evidence="7" id="KW-0408">Iron</keyword>
<dbReference type="PROSITE" id="PS00198">
    <property type="entry name" value="4FE4S_FER_1"/>
    <property type="match status" value="2"/>
</dbReference>
<dbReference type="GO" id="GO:0016491">
    <property type="term" value="F:oxidoreductase activity"/>
    <property type="evidence" value="ECO:0007669"/>
    <property type="project" value="UniProtKB-KW"/>
</dbReference>
<dbReference type="InterPro" id="IPR039650">
    <property type="entry name" value="HdrA-like"/>
</dbReference>
<gene>
    <name evidence="11" type="primary">qmoB</name>
    <name evidence="11" type="ORF">39f70002</name>
</gene>
<dbReference type="Gene3D" id="3.30.70.20">
    <property type="match status" value="1"/>
</dbReference>
<evidence type="ECO:0000256" key="5">
    <source>
        <dbReference type="ARBA" id="ARBA00022827"/>
    </source>
</evidence>
<sequence>MEAKVGVYICKGCDIGKSLDVDKLSEVATGEKKVPVCKTHDILCRAEAVEMIRSDIQNEGVNRVVVAACSQRVFPELFDFGGDVLTDRTNLREHVAWCHEPNDEDTQMLAEDHIRMGVARVATVEPPEPFAEESSKDIMVVGGGVTGMTAAKSAAAAGYNVTLVEKEDHLGGWASKFKSVFPKHPPYRDLEESGFEKLVGEVEADERITVHKSTRVEKTAGQPGKFSVALQNGGETKEITVGSIILASGWKPYAAEKLTHLGHGCSPDVITNVQLEEMVSNGGIKRPSDGKAIDSIAFIQCAGSRDSDHLPYCSSVCCRVSLKQAMYVRQQYPDAKIYVIYKDIRSPAQYELFYARVQEDEGVFLTKGEIAGVTKDSDGKIAIEVEETLLGEDIKIKADMVVLATGMVPTTKVEDIAEPSEGESESGGNPGTATLEDGKKQAESAEAGAKILNLAYRQGTDLPTLKYGFPDSHFICFPYETRRTGIFATGGVRAPMDLATAANDANGAALKAIQAVESVARGAALHPRAGDLSYPDFFMQKCTQCKRCTEECPFGAIDEDDKGTPLPNPMRCRRCGVCLGACPERIISFKNYSVHMVSQMIKSIHIPDEFEEKPRILAFICENDAMPSIDMAGMKRLRYNAMVRIIPLRCLGSMNSVWVGDALASGFDGVMLIGCRKGDDYQCHFMRGSELAEYRMGNVREKLLQLALEEERVEMHELAISDYSRIPKIMDDFLKVMETVGPNPYKGM</sequence>
<evidence type="ECO:0000256" key="8">
    <source>
        <dbReference type="ARBA" id="ARBA00023014"/>
    </source>
</evidence>
<evidence type="ECO:0000256" key="4">
    <source>
        <dbReference type="ARBA" id="ARBA00022723"/>
    </source>
</evidence>
<dbReference type="InterPro" id="IPR036188">
    <property type="entry name" value="FAD/NAD-bd_sf"/>
</dbReference>
<keyword evidence="5" id="KW-0274">FAD</keyword>
<organism evidence="11">
    <name type="scientific">uncultured sulfate-reducing bacterium</name>
    <dbReference type="NCBI Taxonomy" id="153939"/>
    <lineage>
        <taxon>Bacteria</taxon>
        <taxon>environmental samples</taxon>
    </lineage>
</organism>
<dbReference type="PRINTS" id="PR00411">
    <property type="entry name" value="PNDRDTASEI"/>
</dbReference>
<evidence type="ECO:0000256" key="9">
    <source>
        <dbReference type="SAM" id="MobiDB-lite"/>
    </source>
</evidence>
<dbReference type="InterPro" id="IPR003813">
    <property type="entry name" value="MvhD/FlpD"/>
</dbReference>
<dbReference type="PROSITE" id="PS51379">
    <property type="entry name" value="4FE4S_FER_2"/>
    <property type="match status" value="2"/>
</dbReference>
<keyword evidence="3" id="KW-0004">4Fe-4S</keyword>
<feature type="domain" description="4Fe-4S ferredoxin-type" evidence="10">
    <location>
        <begin position="563"/>
        <end position="592"/>
    </location>
</feature>
<protein>
    <submittedName>
        <fullName evidence="11">Quinone-interacting membrane-bound oxidoreductase complex subunit B (QmoB)</fullName>
    </submittedName>
</protein>
<dbReference type="Gene3D" id="3.50.50.60">
    <property type="entry name" value="FAD/NAD(P)-binding domain"/>
    <property type="match status" value="1"/>
</dbReference>
<dbReference type="Pfam" id="PF13187">
    <property type="entry name" value="Fer4_9"/>
    <property type="match status" value="1"/>
</dbReference>
<evidence type="ECO:0000256" key="2">
    <source>
        <dbReference type="ARBA" id="ARBA00006561"/>
    </source>
</evidence>
<dbReference type="Pfam" id="PF02662">
    <property type="entry name" value="FlpD"/>
    <property type="match status" value="1"/>
</dbReference>
<evidence type="ECO:0000256" key="6">
    <source>
        <dbReference type="ARBA" id="ARBA00023002"/>
    </source>
</evidence>
<keyword evidence="4" id="KW-0479">Metal-binding</keyword>
<dbReference type="PANTHER" id="PTHR43498:SF1">
    <property type="entry name" value="COB--COM HETERODISULFIDE REDUCTASE IRON-SULFUR SUBUNIT A"/>
    <property type="match status" value="1"/>
</dbReference>
<dbReference type="PANTHER" id="PTHR43498">
    <property type="entry name" value="FERREDOXIN:COB-COM HETERODISULFIDE REDUCTASE SUBUNIT A"/>
    <property type="match status" value="1"/>
</dbReference>
<keyword evidence="5" id="KW-0285">Flavoprotein</keyword>
<keyword evidence="8" id="KW-0411">Iron-sulfur</keyword>
<reference evidence="11" key="1">
    <citation type="journal article" date="2005" name="J. Bacteriol.">
        <title>Clustered genes related to sulfate respiration in uncultured prokaryotes support the theory of their concomitant horizontal transfer.</title>
        <authorList>
            <person name="Mussmann M."/>
            <person name="Richter M."/>
            <person name="Lombardot T."/>
            <person name="Meyerdierks A."/>
            <person name="Kuever J."/>
            <person name="Kube M."/>
            <person name="Glockner F.O."/>
            <person name="Amann R."/>
        </authorList>
    </citation>
    <scope>NUCLEOTIDE SEQUENCE</scope>
</reference>
<comment type="similarity">
    <text evidence="2">Belongs to the HdrA family.</text>
</comment>
<feature type="region of interest" description="Disordered" evidence="9">
    <location>
        <begin position="412"/>
        <end position="442"/>
    </location>
</feature>
<dbReference type="GO" id="GO:0046872">
    <property type="term" value="F:metal ion binding"/>
    <property type="evidence" value="ECO:0007669"/>
    <property type="project" value="UniProtKB-KW"/>
</dbReference>
<evidence type="ECO:0000256" key="7">
    <source>
        <dbReference type="ARBA" id="ARBA00023004"/>
    </source>
</evidence>
<dbReference type="SUPFAM" id="SSF54862">
    <property type="entry name" value="4Fe-4S ferredoxins"/>
    <property type="match status" value="1"/>
</dbReference>